<organism evidence="10 11">
    <name type="scientific">Cafeteria roenbergensis</name>
    <name type="common">Marine flagellate</name>
    <dbReference type="NCBI Taxonomy" id="33653"/>
    <lineage>
        <taxon>Eukaryota</taxon>
        <taxon>Sar</taxon>
        <taxon>Stramenopiles</taxon>
        <taxon>Bigyra</taxon>
        <taxon>Opalozoa</taxon>
        <taxon>Bicosoecida</taxon>
        <taxon>Cafeteriaceae</taxon>
        <taxon>Cafeteria</taxon>
    </lineage>
</organism>
<keyword evidence="12" id="KW-1185">Reference proteome</keyword>
<keyword evidence="4 6" id="KW-1133">Transmembrane helix</keyword>
<feature type="transmembrane region" description="Helical" evidence="6">
    <location>
        <begin position="55"/>
        <end position="72"/>
    </location>
</feature>
<dbReference type="EMBL" id="VLTO01000074">
    <property type="protein sequence ID" value="KAA0168764.1"/>
    <property type="molecule type" value="Genomic_DNA"/>
</dbReference>
<reference evidence="11 12" key="1">
    <citation type="submission" date="2019-07" db="EMBL/GenBank/DDBJ databases">
        <title>Genomes of Cafeteria roenbergensis.</title>
        <authorList>
            <person name="Fischer M.G."/>
            <person name="Hackl T."/>
            <person name="Roman M."/>
        </authorList>
    </citation>
    <scope>NUCLEOTIDE SEQUENCE [LARGE SCALE GENOMIC DNA]</scope>
    <source>
        <strain evidence="7 12">BVI</strain>
        <strain evidence="8 14">Cflag</strain>
        <strain evidence="10 11">E4-10P</strain>
        <strain evidence="9 13">RCC970-E3</strain>
    </source>
</reference>
<comment type="caution">
    <text evidence="10">The sequence shown here is derived from an EMBL/GenBank/DDBJ whole genome shotgun (WGS) entry which is preliminary data.</text>
</comment>
<evidence type="ECO:0000256" key="6">
    <source>
        <dbReference type="RuleBase" id="RU363053"/>
    </source>
</evidence>
<dbReference type="EMBL" id="VLTL01000081">
    <property type="protein sequence ID" value="KAA0162404.1"/>
    <property type="molecule type" value="Genomic_DNA"/>
</dbReference>
<dbReference type="OMA" id="MPLTVQC"/>
<evidence type="ECO:0000313" key="12">
    <source>
        <dbReference type="Proteomes" id="UP000323011"/>
    </source>
</evidence>
<evidence type="ECO:0000313" key="11">
    <source>
        <dbReference type="Proteomes" id="UP000322899"/>
    </source>
</evidence>
<dbReference type="Pfam" id="PF04117">
    <property type="entry name" value="Mpv17_PMP22"/>
    <property type="match status" value="1"/>
</dbReference>
<dbReference type="GO" id="GO:0005737">
    <property type="term" value="C:cytoplasm"/>
    <property type="evidence" value="ECO:0007669"/>
    <property type="project" value="TreeGrafter"/>
</dbReference>
<gene>
    <name evidence="10" type="ORF">FNF27_07114</name>
    <name evidence="9" type="ORF">FNF28_04742</name>
    <name evidence="7" type="ORF">FNF29_04466</name>
    <name evidence="8" type="ORF">FNF31_03865</name>
</gene>
<feature type="transmembrane region" description="Helical" evidence="6">
    <location>
        <begin position="92"/>
        <end position="110"/>
    </location>
</feature>
<dbReference type="Proteomes" id="UP000324907">
    <property type="component" value="Unassembled WGS sequence"/>
</dbReference>
<name>A0A5A8DVQ6_CAFRO</name>
<protein>
    <recommendedName>
        <fullName evidence="15">Peroxisomal membrane protein MPV17</fullName>
    </recommendedName>
</protein>
<evidence type="ECO:0000256" key="4">
    <source>
        <dbReference type="ARBA" id="ARBA00022989"/>
    </source>
</evidence>
<evidence type="ECO:0000256" key="2">
    <source>
        <dbReference type="ARBA" id="ARBA00006824"/>
    </source>
</evidence>
<dbReference type="GO" id="GO:0016020">
    <property type="term" value="C:membrane"/>
    <property type="evidence" value="ECO:0007669"/>
    <property type="project" value="UniProtKB-SubCell"/>
</dbReference>
<evidence type="ECO:0008006" key="15">
    <source>
        <dbReference type="Google" id="ProtNLM"/>
    </source>
</evidence>
<proteinExistence type="inferred from homology"/>
<accession>A0A5A8DVQ6</accession>
<dbReference type="OrthoDB" id="430207at2759"/>
<keyword evidence="5 6" id="KW-0472">Membrane</keyword>
<evidence type="ECO:0000256" key="1">
    <source>
        <dbReference type="ARBA" id="ARBA00004141"/>
    </source>
</evidence>
<sequence>MAAAAILQRYLAVLHARPLATNMVSGVCLAAVGDIACQAIENDHTYAPRRTAELAVTRVILTPILLRWYGFLNGRFPGTAMRMVVSRMACDQLIWAPIFMFTFFPLLNMSRGMTLSESIKETGDRVGPALKTNYCLWPAFNVLNFRFVPLRFQVLATTCMATVWNGLLSHIARPKGEAKQQASEI</sequence>
<evidence type="ECO:0000256" key="3">
    <source>
        <dbReference type="ARBA" id="ARBA00022692"/>
    </source>
</evidence>
<dbReference type="Proteomes" id="UP000322899">
    <property type="component" value="Unassembled WGS sequence"/>
</dbReference>
<comment type="subcellular location">
    <subcellularLocation>
        <location evidence="1">Membrane</location>
        <topology evidence="1">Multi-pass membrane protein</topology>
    </subcellularLocation>
</comment>
<evidence type="ECO:0000313" key="7">
    <source>
        <dbReference type="EMBL" id="KAA0151542.1"/>
    </source>
</evidence>
<dbReference type="EMBL" id="VLTN01000026">
    <property type="protein sequence ID" value="KAA0151542.1"/>
    <property type="molecule type" value="Genomic_DNA"/>
</dbReference>
<evidence type="ECO:0000313" key="13">
    <source>
        <dbReference type="Proteomes" id="UP000324907"/>
    </source>
</evidence>
<comment type="similarity">
    <text evidence="2 6">Belongs to the peroxisomal membrane protein PXMP2/4 family.</text>
</comment>
<dbReference type="Proteomes" id="UP000325113">
    <property type="component" value="Unassembled WGS sequence"/>
</dbReference>
<evidence type="ECO:0000313" key="9">
    <source>
        <dbReference type="EMBL" id="KAA0162404.1"/>
    </source>
</evidence>
<dbReference type="PANTHER" id="PTHR11266:SF17">
    <property type="entry name" value="PROTEIN MPV17"/>
    <property type="match status" value="1"/>
</dbReference>
<keyword evidence="3 6" id="KW-0812">Transmembrane</keyword>
<evidence type="ECO:0000313" key="10">
    <source>
        <dbReference type="EMBL" id="KAA0168764.1"/>
    </source>
</evidence>
<evidence type="ECO:0000313" key="14">
    <source>
        <dbReference type="Proteomes" id="UP000325113"/>
    </source>
</evidence>
<dbReference type="InterPro" id="IPR007248">
    <property type="entry name" value="Mpv17_PMP22"/>
</dbReference>
<dbReference type="AlphaFoldDB" id="A0A5A8DVQ6"/>
<dbReference type="PANTHER" id="PTHR11266">
    <property type="entry name" value="PEROXISOMAL MEMBRANE PROTEIN 2, PXMP2 MPV17"/>
    <property type="match status" value="1"/>
</dbReference>
<dbReference type="Proteomes" id="UP000323011">
    <property type="component" value="Unassembled WGS sequence"/>
</dbReference>
<dbReference type="EMBL" id="VLTM01000036">
    <property type="protein sequence ID" value="KAA0161406.1"/>
    <property type="molecule type" value="Genomic_DNA"/>
</dbReference>
<evidence type="ECO:0000313" key="8">
    <source>
        <dbReference type="EMBL" id="KAA0161406.1"/>
    </source>
</evidence>
<evidence type="ECO:0000256" key="5">
    <source>
        <dbReference type="ARBA" id="ARBA00023136"/>
    </source>
</evidence>